<organism evidence="11 12">
    <name type="scientific">Frankliniella fusca</name>
    <dbReference type="NCBI Taxonomy" id="407009"/>
    <lineage>
        <taxon>Eukaryota</taxon>
        <taxon>Metazoa</taxon>
        <taxon>Ecdysozoa</taxon>
        <taxon>Arthropoda</taxon>
        <taxon>Hexapoda</taxon>
        <taxon>Insecta</taxon>
        <taxon>Pterygota</taxon>
        <taxon>Neoptera</taxon>
        <taxon>Paraneoptera</taxon>
        <taxon>Thysanoptera</taxon>
        <taxon>Terebrantia</taxon>
        <taxon>Thripoidea</taxon>
        <taxon>Thripidae</taxon>
        <taxon>Frankliniella</taxon>
    </lineage>
</organism>
<keyword evidence="2 8" id="KW-0732">Signal</keyword>
<comment type="similarity">
    <text evidence="1">Belongs to the AB hydrolase superfamily. Lipase family.</text>
</comment>
<reference evidence="11" key="1">
    <citation type="submission" date="2021-07" db="EMBL/GenBank/DDBJ databases">
        <authorList>
            <person name="Catto M.A."/>
            <person name="Jacobson A."/>
            <person name="Kennedy G."/>
            <person name="Labadie P."/>
            <person name="Hunt B.G."/>
            <person name="Srinivasan R."/>
        </authorList>
    </citation>
    <scope>NUCLEOTIDE SEQUENCE</scope>
    <source>
        <strain evidence="11">PL_HMW_Pooled</strain>
        <tissue evidence="11">Head</tissue>
    </source>
</reference>
<keyword evidence="12" id="KW-1185">Reference proteome</keyword>
<dbReference type="Proteomes" id="UP001219518">
    <property type="component" value="Unassembled WGS sequence"/>
</dbReference>
<protein>
    <submittedName>
        <fullName evidence="11">Lipase 1</fullName>
    </submittedName>
</protein>
<proteinExistence type="inferred from homology"/>
<feature type="domain" description="AB hydrolase-1" evidence="9">
    <location>
        <begin position="111"/>
        <end position="375"/>
    </location>
</feature>
<evidence type="ECO:0000256" key="5">
    <source>
        <dbReference type="ARBA" id="ARBA00023098"/>
    </source>
</evidence>
<feature type="domain" description="Partial AB-hydrolase lipase" evidence="10">
    <location>
        <begin position="53"/>
        <end position="85"/>
    </location>
</feature>
<dbReference type="InterPro" id="IPR029058">
    <property type="entry name" value="AB_hydrolase_fold"/>
</dbReference>
<evidence type="ECO:0000256" key="4">
    <source>
        <dbReference type="ARBA" id="ARBA00022963"/>
    </source>
</evidence>
<evidence type="ECO:0000256" key="3">
    <source>
        <dbReference type="ARBA" id="ARBA00022801"/>
    </source>
</evidence>
<accession>A0AAE1H773</accession>
<dbReference type="PANTHER" id="PTHR11005">
    <property type="entry name" value="LYSOSOMAL ACID LIPASE-RELATED"/>
    <property type="match status" value="1"/>
</dbReference>
<feature type="chain" id="PRO_5042081152" evidence="8">
    <location>
        <begin position="17"/>
        <end position="427"/>
    </location>
</feature>
<feature type="signal peptide" evidence="8">
    <location>
        <begin position="1"/>
        <end position="16"/>
    </location>
</feature>
<dbReference type="Gene3D" id="3.40.50.1820">
    <property type="entry name" value="alpha/beta hydrolase"/>
    <property type="match status" value="1"/>
</dbReference>
<evidence type="ECO:0000259" key="9">
    <source>
        <dbReference type="Pfam" id="PF00561"/>
    </source>
</evidence>
<dbReference type="Pfam" id="PF00561">
    <property type="entry name" value="Abhydrolase_1"/>
    <property type="match status" value="1"/>
</dbReference>
<dbReference type="InterPro" id="IPR000073">
    <property type="entry name" value="AB_hydrolase_1"/>
</dbReference>
<dbReference type="Pfam" id="PF04083">
    <property type="entry name" value="Abhydro_lipase"/>
    <property type="match status" value="1"/>
</dbReference>
<dbReference type="SUPFAM" id="SSF53474">
    <property type="entry name" value="alpha/beta-Hydrolases"/>
    <property type="match status" value="1"/>
</dbReference>
<evidence type="ECO:0000256" key="7">
    <source>
        <dbReference type="SAM" id="Coils"/>
    </source>
</evidence>
<evidence type="ECO:0000313" key="12">
    <source>
        <dbReference type="Proteomes" id="UP001219518"/>
    </source>
</evidence>
<dbReference type="FunFam" id="3.40.50.1820:FF:000057">
    <property type="entry name" value="Lipase"/>
    <property type="match status" value="1"/>
</dbReference>
<gene>
    <name evidence="11" type="ORF">KUF71_025274</name>
</gene>
<keyword evidence="3" id="KW-0378">Hydrolase</keyword>
<feature type="coiled-coil region" evidence="7">
    <location>
        <begin position="362"/>
        <end position="421"/>
    </location>
</feature>
<keyword evidence="5" id="KW-0443">Lipid metabolism</keyword>
<dbReference type="GO" id="GO:0016042">
    <property type="term" value="P:lipid catabolic process"/>
    <property type="evidence" value="ECO:0007669"/>
    <property type="project" value="UniProtKB-KW"/>
</dbReference>
<evidence type="ECO:0000256" key="2">
    <source>
        <dbReference type="ARBA" id="ARBA00022729"/>
    </source>
</evidence>
<name>A0AAE1H773_9NEOP</name>
<keyword evidence="6" id="KW-0325">Glycoprotein</keyword>
<dbReference type="InterPro" id="IPR006693">
    <property type="entry name" value="AB_hydrolase_lipase"/>
</dbReference>
<keyword evidence="7" id="KW-0175">Coiled coil</keyword>
<keyword evidence="4" id="KW-0442">Lipid degradation</keyword>
<dbReference type="GO" id="GO:0016787">
    <property type="term" value="F:hydrolase activity"/>
    <property type="evidence" value="ECO:0007669"/>
    <property type="project" value="UniProtKB-KW"/>
</dbReference>
<sequence length="427" mass="48083">MEWASILLLIACAAEAASQAYDPLLADLLNQGLRRAVRQAGSGGRPRKLLLTTNLIRKYGYPAEGHYTKTDDGYILRLDRLPRPGAPVVFVGNPLSTGSSAYCFLGNDSFAMKLYDAGYDVWLGNARGNGVAVGHVRLKPSQRQFWDFGLHEHAELDIPAMIDYILHVTGQPSLSYAGISMGSTNLLMLAAVRPEYDKFINGAFLMGPVSDISQHNNSVLLSTLHSLENTTSRLMPGQIPGGALIRQFVGSICTRFMRRGRATNHCPLLKALGDLMGGAGNIEWNIDTEDYAPTAISLKEMNHYAQLSNPSWHGFRQYNYGKKRNREIYGQDVPPNYDMTKTRIPMYFYVGKGDYWTPYPAIEKLRSALRNFRKLYEQANELRGFGHLDFAMNPYLAPKIYDQIIQDMKELRMEQQSFEENKKRSVY</sequence>
<evidence type="ECO:0000256" key="6">
    <source>
        <dbReference type="ARBA" id="ARBA00023180"/>
    </source>
</evidence>
<evidence type="ECO:0000256" key="1">
    <source>
        <dbReference type="ARBA" id="ARBA00010701"/>
    </source>
</evidence>
<reference evidence="11" key="2">
    <citation type="journal article" date="2023" name="BMC Genomics">
        <title>Pest status, molecular evolution, and epigenetic factors derived from the genome assembly of Frankliniella fusca, a thysanopteran phytovirus vector.</title>
        <authorList>
            <person name="Catto M.A."/>
            <person name="Labadie P.E."/>
            <person name="Jacobson A.L."/>
            <person name="Kennedy G.G."/>
            <person name="Srinivasan R."/>
            <person name="Hunt B.G."/>
        </authorList>
    </citation>
    <scope>NUCLEOTIDE SEQUENCE</scope>
    <source>
        <strain evidence="11">PL_HMW_Pooled</strain>
    </source>
</reference>
<evidence type="ECO:0000256" key="8">
    <source>
        <dbReference type="SAM" id="SignalP"/>
    </source>
</evidence>
<dbReference type="EMBL" id="JAHWGI010000485">
    <property type="protein sequence ID" value="KAK3916016.1"/>
    <property type="molecule type" value="Genomic_DNA"/>
</dbReference>
<evidence type="ECO:0000313" key="11">
    <source>
        <dbReference type="EMBL" id="KAK3916016.1"/>
    </source>
</evidence>
<evidence type="ECO:0000259" key="10">
    <source>
        <dbReference type="Pfam" id="PF04083"/>
    </source>
</evidence>
<comment type="caution">
    <text evidence="11">The sequence shown here is derived from an EMBL/GenBank/DDBJ whole genome shotgun (WGS) entry which is preliminary data.</text>
</comment>
<dbReference type="AlphaFoldDB" id="A0AAE1H773"/>